<feature type="site" description="Positions MEP for the nucleophilic attack" evidence="4">
    <location>
        <position position="150"/>
    </location>
</feature>
<dbReference type="GO" id="GO:0019288">
    <property type="term" value="P:isopentenyl diphosphate biosynthetic process, methylerythritol 4-phosphate pathway"/>
    <property type="evidence" value="ECO:0007669"/>
    <property type="project" value="UniProtKB-UniRule"/>
</dbReference>
<dbReference type="Proteomes" id="UP000199008">
    <property type="component" value="Unassembled WGS sequence"/>
</dbReference>
<dbReference type="CDD" id="cd02516">
    <property type="entry name" value="CDP-ME_synthetase"/>
    <property type="match status" value="1"/>
</dbReference>
<protein>
    <recommendedName>
        <fullName evidence="4">2-C-methyl-D-erythritol 4-phosphate cytidylyltransferase</fullName>
        <ecNumber evidence="4">2.7.7.60</ecNumber>
    </recommendedName>
    <alternativeName>
        <fullName evidence="4">4-diphosphocytidyl-2C-methyl-D-erythritol synthase</fullName>
    </alternativeName>
    <alternativeName>
        <fullName evidence="4">MEP cytidylyltransferase</fullName>
        <shortName evidence="4">MCT</shortName>
    </alternativeName>
</protein>
<dbReference type="STRING" id="576118.SAMN05216216_10520"/>
<evidence type="ECO:0000256" key="3">
    <source>
        <dbReference type="ARBA" id="ARBA00023229"/>
    </source>
</evidence>
<dbReference type="PANTHER" id="PTHR32125:SF4">
    <property type="entry name" value="2-C-METHYL-D-ERYTHRITOL 4-PHOSPHATE CYTIDYLYLTRANSFERASE, CHLOROPLASTIC"/>
    <property type="match status" value="1"/>
</dbReference>
<reference evidence="6" key="1">
    <citation type="submission" date="2016-10" db="EMBL/GenBank/DDBJ databases">
        <authorList>
            <person name="Varghese N."/>
            <person name="Submissions S."/>
        </authorList>
    </citation>
    <scope>NUCLEOTIDE SEQUENCE [LARGE SCALE GENOMIC DNA]</scope>
    <source>
        <strain evidence="6">CGMCC 1.8895</strain>
    </source>
</reference>
<feature type="site" description="Transition state stabilizer" evidence="4">
    <location>
        <position position="22"/>
    </location>
</feature>
<dbReference type="InterPro" id="IPR029044">
    <property type="entry name" value="Nucleotide-diphossugar_trans"/>
</dbReference>
<evidence type="ECO:0000256" key="1">
    <source>
        <dbReference type="ARBA" id="ARBA00022679"/>
    </source>
</evidence>
<comment type="function">
    <text evidence="4">Catalyzes the formation of 4-diphosphocytidyl-2-C-methyl-D-erythritol from CTP and 2-C-methyl-D-erythritol 4-phosphate (MEP).</text>
</comment>
<dbReference type="Gene3D" id="3.90.550.10">
    <property type="entry name" value="Spore Coat Polysaccharide Biosynthesis Protein SpsA, Chain A"/>
    <property type="match status" value="1"/>
</dbReference>
<keyword evidence="1 4" id="KW-0808">Transferase</keyword>
<keyword evidence="3 4" id="KW-0414">Isoprene biosynthesis</keyword>
<dbReference type="Pfam" id="PF01128">
    <property type="entry name" value="IspD"/>
    <property type="match status" value="1"/>
</dbReference>
<dbReference type="EC" id="2.7.7.60" evidence="4"/>
<proteinExistence type="inferred from homology"/>
<dbReference type="OrthoDB" id="9806837at2"/>
<dbReference type="RefSeq" id="WP_092985076.1">
    <property type="nucleotide sequence ID" value="NZ_FNFY01000005.1"/>
</dbReference>
<comment type="similarity">
    <text evidence="4">Belongs to the IspD/TarI cytidylyltransferase family. IspD subfamily.</text>
</comment>
<dbReference type="InterPro" id="IPR050088">
    <property type="entry name" value="IspD/TarI_cytidylyltransf_bact"/>
</dbReference>
<dbReference type="NCBIfam" id="TIGR00453">
    <property type="entry name" value="ispD"/>
    <property type="match status" value="1"/>
</dbReference>
<dbReference type="AlphaFoldDB" id="A0A1G9D284"/>
<gene>
    <name evidence="4" type="primary">ispD</name>
    <name evidence="5" type="ORF">SAMN05216216_10520</name>
</gene>
<name>A0A1G9D284_9BACL</name>
<comment type="pathway">
    <text evidence="4">Isoprenoid biosynthesis; isopentenyl diphosphate biosynthesis via DXP pathway; isopentenyl diphosphate from 1-deoxy-D-xylulose 5-phosphate: step 2/6.</text>
</comment>
<evidence type="ECO:0000313" key="5">
    <source>
        <dbReference type="EMBL" id="SDK57933.1"/>
    </source>
</evidence>
<comment type="catalytic activity">
    <reaction evidence="4">
        <text>2-C-methyl-D-erythritol 4-phosphate + CTP + H(+) = 4-CDP-2-C-methyl-D-erythritol + diphosphate</text>
        <dbReference type="Rhea" id="RHEA:13429"/>
        <dbReference type="ChEBI" id="CHEBI:15378"/>
        <dbReference type="ChEBI" id="CHEBI:33019"/>
        <dbReference type="ChEBI" id="CHEBI:37563"/>
        <dbReference type="ChEBI" id="CHEBI:57823"/>
        <dbReference type="ChEBI" id="CHEBI:58262"/>
        <dbReference type="EC" id="2.7.7.60"/>
    </reaction>
</comment>
<feature type="site" description="Positions MEP for the nucleophilic attack" evidence="4">
    <location>
        <position position="206"/>
    </location>
</feature>
<evidence type="ECO:0000256" key="2">
    <source>
        <dbReference type="ARBA" id="ARBA00022695"/>
    </source>
</evidence>
<dbReference type="FunFam" id="3.90.550.10:FF:000003">
    <property type="entry name" value="2-C-methyl-D-erythritol 4-phosphate cytidylyltransferase"/>
    <property type="match status" value="1"/>
</dbReference>
<accession>A0A1G9D284</accession>
<dbReference type="UniPathway" id="UPA00056">
    <property type="reaction ID" value="UER00093"/>
</dbReference>
<dbReference type="HAMAP" id="MF_00108">
    <property type="entry name" value="IspD"/>
    <property type="match status" value="1"/>
</dbReference>
<feature type="site" description="Transition state stabilizer" evidence="4">
    <location>
        <position position="15"/>
    </location>
</feature>
<sequence>MAYIAIIPAAGLGRRMGYNKNKVFIELNKKSIIERTVEKFQNDVNCEGIYLAIREDEAEMLRKKLSGYDKVHGVFIGGKERQDSIYNVLQKIPQCDHVFIHDGARPFITKELLDDIYDNVKMHKAVICGVKVKDTVKKVSGTRVVETLPREELFITHTPQAFDYELIMHAHENARINTLSVTDDSSMVEALGENVHIVESSYNNIKITTREDLVIAESIINREGEDK</sequence>
<dbReference type="GO" id="GO:0050518">
    <property type="term" value="F:2-C-methyl-D-erythritol 4-phosphate cytidylyltransferase activity"/>
    <property type="evidence" value="ECO:0007669"/>
    <property type="project" value="UniProtKB-UniRule"/>
</dbReference>
<dbReference type="InterPro" id="IPR034683">
    <property type="entry name" value="IspD/TarI"/>
</dbReference>
<evidence type="ECO:0000256" key="4">
    <source>
        <dbReference type="HAMAP-Rule" id="MF_00108"/>
    </source>
</evidence>
<dbReference type="EMBL" id="FNFY01000005">
    <property type="protein sequence ID" value="SDK57933.1"/>
    <property type="molecule type" value="Genomic_DNA"/>
</dbReference>
<keyword evidence="6" id="KW-1185">Reference proteome</keyword>
<dbReference type="SUPFAM" id="SSF53448">
    <property type="entry name" value="Nucleotide-diphospho-sugar transferases"/>
    <property type="match status" value="1"/>
</dbReference>
<dbReference type="PANTHER" id="PTHR32125">
    <property type="entry name" value="2-C-METHYL-D-ERYTHRITOL 4-PHOSPHATE CYTIDYLYLTRANSFERASE, CHLOROPLASTIC"/>
    <property type="match status" value="1"/>
</dbReference>
<evidence type="ECO:0000313" key="6">
    <source>
        <dbReference type="Proteomes" id="UP000199008"/>
    </source>
</evidence>
<keyword evidence="2 4" id="KW-0548">Nucleotidyltransferase</keyword>
<organism evidence="5 6">
    <name type="scientific">Lacicoccus qingdaonensis</name>
    <dbReference type="NCBI Taxonomy" id="576118"/>
    <lineage>
        <taxon>Bacteria</taxon>
        <taxon>Bacillati</taxon>
        <taxon>Bacillota</taxon>
        <taxon>Bacilli</taxon>
        <taxon>Bacillales</taxon>
        <taxon>Salinicoccaceae</taxon>
        <taxon>Lacicoccus</taxon>
    </lineage>
</organism>
<dbReference type="InterPro" id="IPR001228">
    <property type="entry name" value="IspD"/>
</dbReference>